<comment type="similarity">
    <text evidence="1">Belongs to the Cu-Zn superoxide dismutase family.</text>
</comment>
<feature type="signal peptide" evidence="3">
    <location>
        <begin position="1"/>
        <end position="28"/>
    </location>
</feature>
<proteinExistence type="inferred from homology"/>
<dbReference type="OrthoDB" id="2991218at2"/>
<evidence type="ECO:0000259" key="4">
    <source>
        <dbReference type="Pfam" id="PF07452"/>
    </source>
</evidence>
<evidence type="ECO:0000313" key="5">
    <source>
        <dbReference type="EMBL" id="QFU98547.1"/>
    </source>
</evidence>
<dbReference type="InterPro" id="IPR010895">
    <property type="entry name" value="CHRD"/>
</dbReference>
<evidence type="ECO:0000256" key="3">
    <source>
        <dbReference type="SAM" id="SignalP"/>
    </source>
</evidence>
<dbReference type="InterPro" id="IPR036423">
    <property type="entry name" value="SOD-like_Cu/Zn_dom_sf"/>
</dbReference>
<protein>
    <recommendedName>
        <fullName evidence="4">CHRD domain-containing protein</fullName>
    </recommendedName>
</protein>
<keyword evidence="6" id="KW-1185">Reference proteome</keyword>
<evidence type="ECO:0000256" key="1">
    <source>
        <dbReference type="ARBA" id="ARBA00010457"/>
    </source>
</evidence>
<sequence>MNTRKRALLTVPALAVGALFALAGPASAAENGSGQADLRPVASNGVDGSGTAMVSIKDDVLTVTYKATGLLAGSPHAAHIHYAADARHTCPTIKDDANGDGHVNTTEGGPAYGGIQVSLTTTGDTSAKSALAVDRYDTAKGGKIDYQRGSIKVSDTVAKDILSGGAAIVVHGVDYNNDGKYDGKTKSDLDKSLPTEATDPALCGIINASQMSMMPSGGAQTGNGSTTGVEHASLFAVGGLAMLAGGGALVASRTSRRRATATQD</sequence>
<keyword evidence="3" id="KW-0732">Signal</keyword>
<gene>
    <name evidence="5" type="ORF">KDY119_02063</name>
</gene>
<dbReference type="GO" id="GO:0006801">
    <property type="term" value="P:superoxide metabolic process"/>
    <property type="evidence" value="ECO:0007669"/>
    <property type="project" value="InterPro"/>
</dbReference>
<dbReference type="AlphaFoldDB" id="A0A5P9QAT8"/>
<evidence type="ECO:0000313" key="6">
    <source>
        <dbReference type="Proteomes" id="UP000326702"/>
    </source>
</evidence>
<keyword evidence="2" id="KW-0472">Membrane</keyword>
<feature type="chain" id="PRO_5024812674" description="CHRD domain-containing protein" evidence="3">
    <location>
        <begin position="29"/>
        <end position="264"/>
    </location>
</feature>
<organism evidence="5 6">
    <name type="scientific">Luteimicrobium xylanilyticum</name>
    <dbReference type="NCBI Taxonomy" id="1133546"/>
    <lineage>
        <taxon>Bacteria</taxon>
        <taxon>Bacillati</taxon>
        <taxon>Actinomycetota</taxon>
        <taxon>Actinomycetes</taxon>
        <taxon>Micrococcales</taxon>
        <taxon>Luteimicrobium</taxon>
    </lineage>
</organism>
<evidence type="ECO:0000256" key="2">
    <source>
        <dbReference type="SAM" id="Phobius"/>
    </source>
</evidence>
<reference evidence="5 6" key="1">
    <citation type="submission" date="2019-10" db="EMBL/GenBank/DDBJ databases">
        <title>Genome sequence of Luteimicrobium xylanilyticum HY-24.</title>
        <authorList>
            <person name="Kim D.Y."/>
            <person name="Park H.-Y."/>
        </authorList>
    </citation>
    <scope>NUCLEOTIDE SEQUENCE [LARGE SCALE GENOMIC DNA]</scope>
    <source>
        <strain evidence="5 6">HY-24</strain>
    </source>
</reference>
<dbReference type="RefSeq" id="WP_051136504.1">
    <property type="nucleotide sequence ID" value="NZ_BAABIH010000017.1"/>
</dbReference>
<name>A0A5P9QAT8_9MICO</name>
<dbReference type="GO" id="GO:0046872">
    <property type="term" value="F:metal ion binding"/>
    <property type="evidence" value="ECO:0007669"/>
    <property type="project" value="InterPro"/>
</dbReference>
<feature type="transmembrane region" description="Helical" evidence="2">
    <location>
        <begin position="232"/>
        <end position="251"/>
    </location>
</feature>
<dbReference type="EMBL" id="CP045529">
    <property type="protein sequence ID" value="QFU98547.1"/>
    <property type="molecule type" value="Genomic_DNA"/>
</dbReference>
<dbReference type="KEGG" id="lxl:KDY119_02063"/>
<accession>A0A5P9QAT8</accession>
<keyword evidence="2" id="KW-0812">Transmembrane</keyword>
<dbReference type="Pfam" id="PF07452">
    <property type="entry name" value="CHRD"/>
    <property type="match status" value="1"/>
</dbReference>
<dbReference type="Proteomes" id="UP000326702">
    <property type="component" value="Chromosome"/>
</dbReference>
<dbReference type="Gene3D" id="2.60.40.200">
    <property type="entry name" value="Superoxide dismutase, copper/zinc binding domain"/>
    <property type="match status" value="1"/>
</dbReference>
<feature type="domain" description="CHRD" evidence="4">
    <location>
        <begin position="35"/>
        <end position="176"/>
    </location>
</feature>
<keyword evidence="2" id="KW-1133">Transmembrane helix</keyword>